<dbReference type="SUPFAM" id="SSF52540">
    <property type="entry name" value="P-loop containing nucleoside triphosphate hydrolases"/>
    <property type="match status" value="1"/>
</dbReference>
<dbReference type="Gene3D" id="3.40.50.300">
    <property type="entry name" value="P-loop containing nucleotide triphosphate hydrolases"/>
    <property type="match status" value="1"/>
</dbReference>
<keyword evidence="8 10" id="KW-0717">Septation</keyword>
<keyword evidence="6" id="KW-0460">Magnesium</keyword>
<dbReference type="FunFam" id="3.40.50.300:FF:000098">
    <property type="entry name" value="Probable GTP-binding protein EngB"/>
    <property type="match status" value="1"/>
</dbReference>
<evidence type="ECO:0000256" key="1">
    <source>
        <dbReference type="ARBA" id="ARBA00001946"/>
    </source>
</evidence>
<organism evidence="12 13">
    <name type="scientific">Alteribacillus persepolensis</name>
    <dbReference type="NCBI Taxonomy" id="568899"/>
    <lineage>
        <taxon>Bacteria</taxon>
        <taxon>Bacillati</taxon>
        <taxon>Bacillota</taxon>
        <taxon>Bacilli</taxon>
        <taxon>Bacillales</taxon>
        <taxon>Bacillaceae</taxon>
        <taxon>Alteribacillus</taxon>
    </lineage>
</organism>
<dbReference type="Proteomes" id="UP000199163">
    <property type="component" value="Unassembled WGS sequence"/>
</dbReference>
<dbReference type="NCBIfam" id="TIGR03598">
    <property type="entry name" value="GTPase_YsxC"/>
    <property type="match status" value="1"/>
</dbReference>
<dbReference type="NCBIfam" id="TIGR00231">
    <property type="entry name" value="small_GTP"/>
    <property type="match status" value="1"/>
</dbReference>
<dbReference type="InterPro" id="IPR027417">
    <property type="entry name" value="P-loop_NTPase"/>
</dbReference>
<proteinExistence type="inferred from homology"/>
<keyword evidence="5 10" id="KW-0547">Nucleotide-binding</keyword>
<evidence type="ECO:0000256" key="9">
    <source>
        <dbReference type="ARBA" id="ARBA00023306"/>
    </source>
</evidence>
<dbReference type="Pfam" id="PF01926">
    <property type="entry name" value="MMR_HSR1"/>
    <property type="match status" value="1"/>
</dbReference>
<dbReference type="RefSeq" id="WP_091272030.1">
    <property type="nucleotide sequence ID" value="NZ_FNDK01000004.1"/>
</dbReference>
<name>A0A1G8BRF6_9BACI</name>
<evidence type="ECO:0000259" key="11">
    <source>
        <dbReference type="PROSITE" id="PS51706"/>
    </source>
</evidence>
<evidence type="ECO:0000256" key="5">
    <source>
        <dbReference type="ARBA" id="ARBA00022741"/>
    </source>
</evidence>
<dbReference type="PROSITE" id="PS51706">
    <property type="entry name" value="G_ENGB"/>
    <property type="match status" value="1"/>
</dbReference>
<keyword evidence="13" id="KW-1185">Reference proteome</keyword>
<dbReference type="EMBL" id="FNDK01000004">
    <property type="protein sequence ID" value="SDH35731.1"/>
    <property type="molecule type" value="Genomic_DNA"/>
</dbReference>
<dbReference type="GO" id="GO:0005829">
    <property type="term" value="C:cytosol"/>
    <property type="evidence" value="ECO:0007669"/>
    <property type="project" value="TreeGrafter"/>
</dbReference>
<feature type="domain" description="EngB-type G" evidence="11">
    <location>
        <begin position="22"/>
        <end position="195"/>
    </location>
</feature>
<accession>A0A1G8BRF6</accession>
<gene>
    <name evidence="10" type="primary">engB</name>
    <name evidence="12" type="ORF">SAMN05192534_104137</name>
</gene>
<evidence type="ECO:0000313" key="13">
    <source>
        <dbReference type="Proteomes" id="UP000199163"/>
    </source>
</evidence>
<reference evidence="12 13" key="1">
    <citation type="submission" date="2016-10" db="EMBL/GenBank/DDBJ databases">
        <authorList>
            <person name="de Groot N.N."/>
        </authorList>
    </citation>
    <scope>NUCLEOTIDE SEQUENCE [LARGE SCALE GENOMIC DNA]</scope>
    <source>
        <strain evidence="12 13">DSM 21632</strain>
    </source>
</reference>
<evidence type="ECO:0000256" key="8">
    <source>
        <dbReference type="ARBA" id="ARBA00023210"/>
    </source>
</evidence>
<dbReference type="HAMAP" id="MF_00321">
    <property type="entry name" value="GTPase_EngB"/>
    <property type="match status" value="1"/>
</dbReference>
<evidence type="ECO:0000256" key="2">
    <source>
        <dbReference type="ARBA" id="ARBA00009638"/>
    </source>
</evidence>
<comment type="function">
    <text evidence="10">Necessary for normal cell division and for the maintenance of normal septation.</text>
</comment>
<evidence type="ECO:0000256" key="4">
    <source>
        <dbReference type="ARBA" id="ARBA00022723"/>
    </source>
</evidence>
<evidence type="ECO:0000313" key="12">
    <source>
        <dbReference type="EMBL" id="SDH35731.1"/>
    </source>
</evidence>
<keyword evidence="4" id="KW-0479">Metal-binding</keyword>
<keyword evidence="3 10" id="KW-0132">Cell division</keyword>
<dbReference type="OrthoDB" id="9804921at2"/>
<evidence type="ECO:0000256" key="7">
    <source>
        <dbReference type="ARBA" id="ARBA00023134"/>
    </source>
</evidence>
<dbReference type="PANTHER" id="PTHR11649:SF13">
    <property type="entry name" value="ENGB-TYPE G DOMAIN-CONTAINING PROTEIN"/>
    <property type="match status" value="1"/>
</dbReference>
<dbReference type="InterPro" id="IPR030393">
    <property type="entry name" value="G_ENGB_dom"/>
</dbReference>
<evidence type="ECO:0000256" key="10">
    <source>
        <dbReference type="HAMAP-Rule" id="MF_00321"/>
    </source>
</evidence>
<comment type="cofactor">
    <cofactor evidence="1">
        <name>Mg(2+)</name>
        <dbReference type="ChEBI" id="CHEBI:18420"/>
    </cofactor>
</comment>
<dbReference type="STRING" id="568899.SAMN05192534_104137"/>
<dbReference type="GO" id="GO:0005525">
    <property type="term" value="F:GTP binding"/>
    <property type="evidence" value="ECO:0007669"/>
    <property type="project" value="UniProtKB-UniRule"/>
</dbReference>
<sequence length="195" mass="22329">MKVNKAELIISAVQTEQYPKNRLPEIALAGRSNVGKSTFINTLLTRKNLAHTSSKPGKTRTLNFYNINDELTFVDVPGYGYAKVSKAERASWGEMIETYLTERKELRGVVQIVDVRHKPSAEDLQMYEYLKYFQLPVIVIATKADKVSKNKRPKHVKQVKEAMQLEKEDKIILFSAETGQGKEEAWKEIRHLMST</sequence>
<keyword evidence="9 10" id="KW-0131">Cell cycle</keyword>
<dbReference type="GO" id="GO:0000917">
    <property type="term" value="P:division septum assembly"/>
    <property type="evidence" value="ECO:0007669"/>
    <property type="project" value="UniProtKB-KW"/>
</dbReference>
<dbReference type="PANTHER" id="PTHR11649">
    <property type="entry name" value="MSS1/TRME-RELATED GTP-BINDING PROTEIN"/>
    <property type="match status" value="1"/>
</dbReference>
<evidence type="ECO:0000256" key="6">
    <source>
        <dbReference type="ARBA" id="ARBA00022842"/>
    </source>
</evidence>
<evidence type="ECO:0000256" key="3">
    <source>
        <dbReference type="ARBA" id="ARBA00022618"/>
    </source>
</evidence>
<protein>
    <recommendedName>
        <fullName evidence="10">Probable GTP-binding protein EngB</fullName>
    </recommendedName>
</protein>
<dbReference type="InterPro" id="IPR005225">
    <property type="entry name" value="Small_GTP-bd"/>
</dbReference>
<dbReference type="CDD" id="cd01876">
    <property type="entry name" value="YihA_EngB"/>
    <property type="match status" value="1"/>
</dbReference>
<comment type="similarity">
    <text evidence="2 10">Belongs to the TRAFAC class TrmE-Era-EngA-EngB-Septin-like GTPase superfamily. EngB GTPase family.</text>
</comment>
<dbReference type="GO" id="GO:0046872">
    <property type="term" value="F:metal ion binding"/>
    <property type="evidence" value="ECO:0007669"/>
    <property type="project" value="UniProtKB-KW"/>
</dbReference>
<dbReference type="AlphaFoldDB" id="A0A1G8BRF6"/>
<keyword evidence="7 10" id="KW-0342">GTP-binding</keyword>
<dbReference type="InterPro" id="IPR006073">
    <property type="entry name" value="GTP-bd"/>
</dbReference>
<dbReference type="InterPro" id="IPR019987">
    <property type="entry name" value="GTP-bd_ribosome_bio_YsxC"/>
</dbReference>